<dbReference type="OrthoDB" id="2950277at2759"/>
<feature type="domain" description="Cyanovirin-N" evidence="2">
    <location>
        <begin position="33"/>
        <end position="131"/>
    </location>
</feature>
<protein>
    <submittedName>
        <fullName evidence="3">Cyanovirin-N</fullName>
    </submittedName>
</protein>
<keyword evidence="4" id="KW-1185">Reference proteome</keyword>
<name>A0A8H6XQP3_9AGAR</name>
<sequence>MNSLLSAVVLVLCVLAAAPGAIAFPVAPPEPENFSDACSNISVDLSELVLTATCVNIGGVGSTTSSIFLNACIANTNGVLTLGSDFSDLCAEFGLSGLEFSALCTTSTGGWISSEIDLDDVLSTENGLLICQT</sequence>
<dbReference type="InterPro" id="IPR011058">
    <property type="entry name" value="Cyanovirin-N"/>
</dbReference>
<evidence type="ECO:0000313" key="3">
    <source>
        <dbReference type="EMBL" id="KAF7344719.1"/>
    </source>
</evidence>
<reference evidence="3" key="1">
    <citation type="submission" date="2020-05" db="EMBL/GenBank/DDBJ databases">
        <title>Mycena genomes resolve the evolution of fungal bioluminescence.</title>
        <authorList>
            <person name="Tsai I.J."/>
        </authorList>
    </citation>
    <scope>NUCLEOTIDE SEQUENCE</scope>
    <source>
        <strain evidence="3">CCC161011</strain>
    </source>
</reference>
<proteinExistence type="predicted"/>
<keyword evidence="1" id="KW-0732">Signal</keyword>
<dbReference type="InterPro" id="IPR036673">
    <property type="entry name" value="Cyanovirin-N_sf"/>
</dbReference>
<feature type="signal peptide" evidence="1">
    <location>
        <begin position="1"/>
        <end position="23"/>
    </location>
</feature>
<evidence type="ECO:0000256" key="1">
    <source>
        <dbReference type="SAM" id="SignalP"/>
    </source>
</evidence>
<accession>A0A8H6XQP3</accession>
<evidence type="ECO:0000313" key="4">
    <source>
        <dbReference type="Proteomes" id="UP000620124"/>
    </source>
</evidence>
<comment type="caution">
    <text evidence="3">The sequence shown here is derived from an EMBL/GenBank/DDBJ whole genome shotgun (WGS) entry which is preliminary data.</text>
</comment>
<dbReference type="Pfam" id="PF08881">
    <property type="entry name" value="CVNH"/>
    <property type="match status" value="1"/>
</dbReference>
<gene>
    <name evidence="3" type="ORF">MVEN_01632600</name>
</gene>
<dbReference type="SMART" id="SM01111">
    <property type="entry name" value="CVNH"/>
    <property type="match status" value="1"/>
</dbReference>
<dbReference type="EMBL" id="JACAZI010000014">
    <property type="protein sequence ID" value="KAF7344719.1"/>
    <property type="molecule type" value="Genomic_DNA"/>
</dbReference>
<dbReference type="AlphaFoldDB" id="A0A8H6XQP3"/>
<dbReference type="SUPFAM" id="SSF51322">
    <property type="entry name" value="Cyanovirin-N"/>
    <property type="match status" value="1"/>
</dbReference>
<evidence type="ECO:0000259" key="2">
    <source>
        <dbReference type="SMART" id="SM01111"/>
    </source>
</evidence>
<dbReference type="Gene3D" id="2.30.60.10">
    <property type="entry name" value="Cyanovirin-N"/>
    <property type="match status" value="1"/>
</dbReference>
<dbReference type="Proteomes" id="UP000620124">
    <property type="component" value="Unassembled WGS sequence"/>
</dbReference>
<organism evidence="3 4">
    <name type="scientific">Mycena venus</name>
    <dbReference type="NCBI Taxonomy" id="2733690"/>
    <lineage>
        <taxon>Eukaryota</taxon>
        <taxon>Fungi</taxon>
        <taxon>Dikarya</taxon>
        <taxon>Basidiomycota</taxon>
        <taxon>Agaricomycotina</taxon>
        <taxon>Agaricomycetes</taxon>
        <taxon>Agaricomycetidae</taxon>
        <taxon>Agaricales</taxon>
        <taxon>Marasmiineae</taxon>
        <taxon>Mycenaceae</taxon>
        <taxon>Mycena</taxon>
    </lineage>
</organism>
<feature type="chain" id="PRO_5034370408" evidence="1">
    <location>
        <begin position="24"/>
        <end position="133"/>
    </location>
</feature>